<dbReference type="Proteomes" id="UP001597181">
    <property type="component" value="Unassembled WGS sequence"/>
</dbReference>
<dbReference type="EMBL" id="JBHTLY010000006">
    <property type="protein sequence ID" value="MFD1202695.1"/>
    <property type="molecule type" value="Genomic_DNA"/>
</dbReference>
<sequence>MATMDSSNALLGLLGTGSGYGYDLKHDYDRHFGSEKPLAFGQVYATLARLVKHGLIELLGDEAGGGPDRKRYEITEAGRDRLEEWLFEAEVPSASLQSNLFAKTIIALLLGDDAARLLDLQRAEHLQRMRELTRKKQGADLSTVLICDHALFHIEADLRWIELTSARLTELGAEVAR</sequence>
<evidence type="ECO:0000259" key="1">
    <source>
        <dbReference type="Pfam" id="PF03551"/>
    </source>
</evidence>
<protein>
    <submittedName>
        <fullName evidence="2">PadR family transcriptional regulator</fullName>
    </submittedName>
</protein>
<dbReference type="InterPro" id="IPR036388">
    <property type="entry name" value="WH-like_DNA-bd_sf"/>
</dbReference>
<feature type="domain" description="Transcription regulator PadR N-terminal" evidence="1">
    <location>
        <begin position="10"/>
        <end position="84"/>
    </location>
</feature>
<gene>
    <name evidence="2" type="ORF">ACFQ3U_12410</name>
</gene>
<dbReference type="PANTHER" id="PTHR43252:SF6">
    <property type="entry name" value="NEGATIVE TRANSCRIPTION REGULATOR PADR"/>
    <property type="match status" value="1"/>
</dbReference>
<dbReference type="RefSeq" id="WP_343962785.1">
    <property type="nucleotide sequence ID" value="NZ_BAAAKZ010000017.1"/>
</dbReference>
<accession>A0ABW3TQ23</accession>
<organism evidence="2 3">
    <name type="scientific">Leucobacter albus</name>
    <dbReference type="NCBI Taxonomy" id="272210"/>
    <lineage>
        <taxon>Bacteria</taxon>
        <taxon>Bacillati</taxon>
        <taxon>Actinomycetota</taxon>
        <taxon>Actinomycetes</taxon>
        <taxon>Micrococcales</taxon>
        <taxon>Microbacteriaceae</taxon>
        <taxon>Leucobacter</taxon>
    </lineage>
</organism>
<dbReference type="PANTHER" id="PTHR43252">
    <property type="entry name" value="TRANSCRIPTIONAL REGULATOR YQJI"/>
    <property type="match status" value="1"/>
</dbReference>
<evidence type="ECO:0000313" key="3">
    <source>
        <dbReference type="Proteomes" id="UP001597181"/>
    </source>
</evidence>
<dbReference type="SUPFAM" id="SSF46785">
    <property type="entry name" value="Winged helix' DNA-binding domain"/>
    <property type="match status" value="1"/>
</dbReference>
<dbReference type="InterPro" id="IPR036390">
    <property type="entry name" value="WH_DNA-bd_sf"/>
</dbReference>
<proteinExistence type="predicted"/>
<dbReference type="Pfam" id="PF03551">
    <property type="entry name" value="PadR"/>
    <property type="match status" value="1"/>
</dbReference>
<dbReference type="Gene3D" id="1.10.10.10">
    <property type="entry name" value="Winged helix-like DNA-binding domain superfamily/Winged helix DNA-binding domain"/>
    <property type="match status" value="1"/>
</dbReference>
<reference evidence="3" key="1">
    <citation type="journal article" date="2019" name="Int. J. Syst. Evol. Microbiol.">
        <title>The Global Catalogue of Microorganisms (GCM) 10K type strain sequencing project: providing services to taxonomists for standard genome sequencing and annotation.</title>
        <authorList>
            <consortium name="The Broad Institute Genomics Platform"/>
            <consortium name="The Broad Institute Genome Sequencing Center for Infectious Disease"/>
            <person name="Wu L."/>
            <person name="Ma J."/>
        </authorList>
    </citation>
    <scope>NUCLEOTIDE SEQUENCE [LARGE SCALE GENOMIC DNA]</scope>
    <source>
        <strain evidence="3">CCUG 50213</strain>
    </source>
</reference>
<name>A0ABW3TQ23_9MICO</name>
<keyword evidence="3" id="KW-1185">Reference proteome</keyword>
<comment type="caution">
    <text evidence="2">The sequence shown here is derived from an EMBL/GenBank/DDBJ whole genome shotgun (WGS) entry which is preliminary data.</text>
</comment>
<evidence type="ECO:0000313" key="2">
    <source>
        <dbReference type="EMBL" id="MFD1202695.1"/>
    </source>
</evidence>
<dbReference type="InterPro" id="IPR005149">
    <property type="entry name" value="Tscrpt_reg_PadR_N"/>
</dbReference>